<dbReference type="Pfam" id="PF13671">
    <property type="entry name" value="AAA_33"/>
    <property type="match status" value="1"/>
</dbReference>
<dbReference type="AlphaFoldDB" id="A0A1F7W5L4"/>
<organism evidence="1 2">
    <name type="scientific">Candidatus Uhrbacteria bacterium RIFOXYB2_FULL_57_15</name>
    <dbReference type="NCBI Taxonomy" id="1802422"/>
    <lineage>
        <taxon>Bacteria</taxon>
        <taxon>Candidatus Uhriibacteriota</taxon>
    </lineage>
</organism>
<dbReference type="SUPFAM" id="SSF52540">
    <property type="entry name" value="P-loop containing nucleoside triphosphate hydrolases"/>
    <property type="match status" value="1"/>
</dbReference>
<name>A0A1F7W5L4_9BACT</name>
<evidence type="ECO:0000313" key="2">
    <source>
        <dbReference type="Proteomes" id="UP000176501"/>
    </source>
</evidence>
<dbReference type="PANTHER" id="PTHR37807">
    <property type="entry name" value="OS07G0160300 PROTEIN"/>
    <property type="match status" value="1"/>
</dbReference>
<sequence>MKLVIVGGSLATGKSTISSNIADRTGMVRISLDEIKEALFDVVGYRDRAWSKEIGRIAFSVFKDCIELHLRRGDSVIADATFLWVDDVEWILVFARQYEADLSLVWLTADPNVARTRFVERAITTRHPGHNDAIDAVIAEFDDRFFTKTFLPLPLGTRTLVVDTTSFDLVDHDSIYRFVCGT</sequence>
<dbReference type="InterPro" id="IPR027417">
    <property type="entry name" value="P-loop_NTPase"/>
</dbReference>
<dbReference type="EMBL" id="MGFE01000023">
    <property type="protein sequence ID" value="OGL98105.1"/>
    <property type="molecule type" value="Genomic_DNA"/>
</dbReference>
<dbReference type="Gene3D" id="3.40.50.300">
    <property type="entry name" value="P-loop containing nucleotide triphosphate hydrolases"/>
    <property type="match status" value="1"/>
</dbReference>
<accession>A0A1F7W5L4</accession>
<proteinExistence type="predicted"/>
<reference evidence="1 2" key="1">
    <citation type="journal article" date="2016" name="Nat. Commun.">
        <title>Thousands of microbial genomes shed light on interconnected biogeochemical processes in an aquifer system.</title>
        <authorList>
            <person name="Anantharaman K."/>
            <person name="Brown C.T."/>
            <person name="Hug L.A."/>
            <person name="Sharon I."/>
            <person name="Castelle C.J."/>
            <person name="Probst A.J."/>
            <person name="Thomas B.C."/>
            <person name="Singh A."/>
            <person name="Wilkins M.J."/>
            <person name="Karaoz U."/>
            <person name="Brodie E.L."/>
            <person name="Williams K.H."/>
            <person name="Hubbard S.S."/>
            <person name="Banfield J.F."/>
        </authorList>
    </citation>
    <scope>NUCLEOTIDE SEQUENCE [LARGE SCALE GENOMIC DNA]</scope>
</reference>
<dbReference type="PANTHER" id="PTHR37807:SF3">
    <property type="entry name" value="OS07G0160300 PROTEIN"/>
    <property type="match status" value="1"/>
</dbReference>
<protein>
    <submittedName>
        <fullName evidence="1">Uncharacterized protein</fullName>
    </submittedName>
</protein>
<dbReference type="Proteomes" id="UP000176501">
    <property type="component" value="Unassembled WGS sequence"/>
</dbReference>
<comment type="caution">
    <text evidence="1">The sequence shown here is derived from an EMBL/GenBank/DDBJ whole genome shotgun (WGS) entry which is preliminary data.</text>
</comment>
<evidence type="ECO:0000313" key="1">
    <source>
        <dbReference type="EMBL" id="OGL98105.1"/>
    </source>
</evidence>
<gene>
    <name evidence="1" type="ORF">A2304_03405</name>
</gene>